<dbReference type="AlphaFoldDB" id="A0A815USV2"/>
<evidence type="ECO:0000313" key="3">
    <source>
        <dbReference type="Proteomes" id="UP000663855"/>
    </source>
</evidence>
<organism evidence="1 3">
    <name type="scientific">Rotaria magnacalcarata</name>
    <dbReference type="NCBI Taxonomy" id="392030"/>
    <lineage>
        <taxon>Eukaryota</taxon>
        <taxon>Metazoa</taxon>
        <taxon>Spiralia</taxon>
        <taxon>Gnathifera</taxon>
        <taxon>Rotifera</taxon>
        <taxon>Eurotatoria</taxon>
        <taxon>Bdelloidea</taxon>
        <taxon>Philodinida</taxon>
        <taxon>Philodinidae</taxon>
        <taxon>Rotaria</taxon>
    </lineage>
</organism>
<protein>
    <submittedName>
        <fullName evidence="1">Uncharacterized protein</fullName>
    </submittedName>
</protein>
<dbReference type="Proteomes" id="UP000681967">
    <property type="component" value="Unassembled WGS sequence"/>
</dbReference>
<name>A0A815USV2_9BILA</name>
<dbReference type="Proteomes" id="UP000663855">
    <property type="component" value="Unassembled WGS sequence"/>
</dbReference>
<comment type="caution">
    <text evidence="1">The sequence shown here is derived from an EMBL/GenBank/DDBJ whole genome shotgun (WGS) entry which is preliminary data.</text>
</comment>
<evidence type="ECO:0000313" key="2">
    <source>
        <dbReference type="EMBL" id="CAF4475568.1"/>
    </source>
</evidence>
<dbReference type="EMBL" id="CAJOBH010071820">
    <property type="protein sequence ID" value="CAF4475568.1"/>
    <property type="molecule type" value="Genomic_DNA"/>
</dbReference>
<evidence type="ECO:0000313" key="1">
    <source>
        <dbReference type="EMBL" id="CAF1524914.1"/>
    </source>
</evidence>
<accession>A0A815USV2</accession>
<gene>
    <name evidence="2" type="ORF">BYL167_LOCUS34872</name>
    <name evidence="1" type="ORF">CJN711_LOCUS28640</name>
</gene>
<sequence length="152" mass="17578">MPIRFGLARLKVLKIKIDSAQFGWQIFRFSSVRLRKNLNRSHLCSVYDPNRIQNMTAILSRTFAAEYKESDTERIIKYFNSHDSIQLFSSITADMALAQLDQSLHLNLYQCRCPICLHMLDADMADVLSVQVYTLKGATHKGQQNNTLERCY</sequence>
<dbReference type="EMBL" id="CAJNOV010013545">
    <property type="protein sequence ID" value="CAF1524914.1"/>
    <property type="molecule type" value="Genomic_DNA"/>
</dbReference>
<reference evidence="1" key="1">
    <citation type="submission" date="2021-02" db="EMBL/GenBank/DDBJ databases">
        <authorList>
            <person name="Nowell W R."/>
        </authorList>
    </citation>
    <scope>NUCLEOTIDE SEQUENCE</scope>
</reference>
<proteinExistence type="predicted"/>